<dbReference type="InterPro" id="IPR051321">
    <property type="entry name" value="PHA/PHB_synthase"/>
</dbReference>
<keyword evidence="3" id="KW-0808">Transferase</keyword>
<evidence type="ECO:0000256" key="2">
    <source>
        <dbReference type="ARBA" id="ARBA00022490"/>
    </source>
</evidence>
<keyword evidence="7" id="KW-1185">Reference proteome</keyword>
<dbReference type="GO" id="GO:0042619">
    <property type="term" value="P:poly-hydroxybutyrate biosynthetic process"/>
    <property type="evidence" value="ECO:0007669"/>
    <property type="project" value="InterPro"/>
</dbReference>
<feature type="domain" description="Poly-beta-hydroxybutyrate polymerase N-terminal" evidence="5">
    <location>
        <begin position="95"/>
        <end position="261"/>
    </location>
</feature>
<keyword evidence="4" id="KW-0012">Acyltransferase</keyword>
<reference evidence="6 7" key="1">
    <citation type="submission" date="2011-11" db="EMBL/GenBank/DDBJ databases">
        <title>Improved High-Quality Draft sequence of Beggiatoa alba B18lD.</title>
        <authorList>
            <consortium name="US DOE Joint Genome Institute"/>
            <person name="Lucas S."/>
            <person name="Han J."/>
            <person name="Lapidus A."/>
            <person name="Cheng J.-F."/>
            <person name="Goodwin L."/>
            <person name="Pitluck S."/>
            <person name="Peters L."/>
            <person name="Mikhailova N."/>
            <person name="Held B."/>
            <person name="Detter J.C."/>
            <person name="Han C."/>
            <person name="Tapia R."/>
            <person name="Land M."/>
            <person name="Hauser L."/>
            <person name="Kyrpides N."/>
            <person name="Ivanova N."/>
            <person name="Pagani I."/>
            <person name="Samuel K."/>
            <person name="Teske A."/>
            <person name="Mueller J."/>
            <person name="Woyke T."/>
        </authorList>
    </citation>
    <scope>NUCLEOTIDE SEQUENCE [LARGE SCALE GENOMIC DNA]</scope>
    <source>
        <strain evidence="6 7">B18LD</strain>
    </source>
</reference>
<dbReference type="PANTHER" id="PTHR36837:SF5">
    <property type="entry name" value="POLY-3-HYDROXYBUTYRATE SYNTHASE"/>
    <property type="match status" value="1"/>
</dbReference>
<comment type="subcellular location">
    <subcellularLocation>
        <location evidence="1">Cytoplasm</location>
    </subcellularLocation>
</comment>
<accession>I3CL54</accession>
<evidence type="ECO:0000313" key="6">
    <source>
        <dbReference type="EMBL" id="EIJ44347.1"/>
    </source>
</evidence>
<gene>
    <name evidence="6" type="ORF">BegalDRAFT_3539</name>
</gene>
<evidence type="ECO:0000256" key="1">
    <source>
        <dbReference type="ARBA" id="ARBA00004496"/>
    </source>
</evidence>
<dbReference type="NCBIfam" id="TIGR01838">
    <property type="entry name" value="PHA_synth_I"/>
    <property type="match status" value="1"/>
</dbReference>
<dbReference type="GO" id="GO:0016746">
    <property type="term" value="F:acyltransferase activity"/>
    <property type="evidence" value="ECO:0007669"/>
    <property type="project" value="UniProtKB-KW"/>
</dbReference>
<dbReference type="AlphaFoldDB" id="I3CL54"/>
<dbReference type="eggNOG" id="COG3243">
    <property type="taxonomic scope" value="Bacteria"/>
</dbReference>
<organism evidence="6 7">
    <name type="scientific">Beggiatoa alba B18LD</name>
    <dbReference type="NCBI Taxonomy" id="395493"/>
    <lineage>
        <taxon>Bacteria</taxon>
        <taxon>Pseudomonadati</taxon>
        <taxon>Pseudomonadota</taxon>
        <taxon>Gammaproteobacteria</taxon>
        <taxon>Thiotrichales</taxon>
        <taxon>Thiotrichaceae</taxon>
        <taxon>Beggiatoa</taxon>
    </lineage>
</organism>
<protein>
    <submittedName>
        <fullName evidence="6">Poly(R)-hydroxyalkanoic acid synthase, class I</fullName>
    </submittedName>
</protein>
<dbReference type="InterPro" id="IPR029058">
    <property type="entry name" value="AB_hydrolase_fold"/>
</dbReference>
<dbReference type="HOGENOM" id="CLU_017387_1_0_6"/>
<dbReference type="Gene3D" id="3.40.50.1820">
    <property type="entry name" value="alpha/beta hydrolase"/>
    <property type="match status" value="1"/>
</dbReference>
<dbReference type="InterPro" id="IPR010941">
    <property type="entry name" value="PhaC_N"/>
</dbReference>
<name>I3CL54_9GAMM</name>
<evidence type="ECO:0000256" key="4">
    <source>
        <dbReference type="ARBA" id="ARBA00023315"/>
    </source>
</evidence>
<dbReference type="OrthoDB" id="7208816at2"/>
<dbReference type="RefSeq" id="WP_002692341.1">
    <property type="nucleotide sequence ID" value="NZ_JH600070.1"/>
</dbReference>
<dbReference type="GO" id="GO:0005737">
    <property type="term" value="C:cytoplasm"/>
    <property type="evidence" value="ECO:0007669"/>
    <property type="project" value="UniProtKB-SubCell"/>
</dbReference>
<evidence type="ECO:0000256" key="3">
    <source>
        <dbReference type="ARBA" id="ARBA00022679"/>
    </source>
</evidence>
<keyword evidence="2" id="KW-0963">Cytoplasm</keyword>
<evidence type="ECO:0000259" key="5">
    <source>
        <dbReference type="Pfam" id="PF07167"/>
    </source>
</evidence>
<proteinExistence type="predicted"/>
<dbReference type="Pfam" id="PF07167">
    <property type="entry name" value="PhaC_N"/>
    <property type="match status" value="1"/>
</dbReference>
<dbReference type="STRING" id="395493.BegalDRAFT_3539"/>
<dbReference type="PANTHER" id="PTHR36837">
    <property type="entry name" value="POLY(3-HYDROXYALKANOATE) POLYMERASE SUBUNIT PHAC"/>
    <property type="match status" value="1"/>
</dbReference>
<dbReference type="EMBL" id="JH600070">
    <property type="protein sequence ID" value="EIJ44347.1"/>
    <property type="molecule type" value="Genomic_DNA"/>
</dbReference>
<dbReference type="SUPFAM" id="SSF53474">
    <property type="entry name" value="alpha/beta-Hydrolases"/>
    <property type="match status" value="1"/>
</dbReference>
<dbReference type="Proteomes" id="UP000005744">
    <property type="component" value="Unassembled WGS sequence"/>
</dbReference>
<evidence type="ECO:0000313" key="7">
    <source>
        <dbReference type="Proteomes" id="UP000005744"/>
    </source>
</evidence>
<sequence length="582" mass="65390">MATQQAYQTPKELLEKFNKLTTEWMEGFGANQSQEMLKQFTNAWNAIATQSAQDPQKWVEIITQYQQAQMQLWMNVMGAPIGGEHKTIATPDPTDRRFAAKDWEEHPVFDYLKQSYLLASNLLMQSAEQAQLNDDNKRKLRFYTKYFIDAMSPSNFVTTNPEVIKQAVETKGQSLLDGLKNLLADLEKGRISMTDESAFKLGKNIAVTAGAVVYESDIMQVVQYKPTTETVLDKPVVIVPPCINKFYILDLQPDNSFVKYAVDQGNTVFVISWINPDEKLSQLAWDDYIDKGVIKAFEIAKEITGAKKVNAVSWCVGGTILATALAVLHARKKQALVNSATFFTTMLDFSDPGELGVFIDEVQFMQRESQLKHTGVLSGKDLATAFSMLRANDLIWSYVVNNYLKGQTPAPFDILYWNSDPTNLPAKMYTFYLRNMYLDNKLVQPDALTLCDVPINLRNIKTPSYFLSTIDDHIAPWTTTFTATELFSGPLEFVLGASGHIAGVINPASKNKRNYWTGGEKGKGSAHWLETAQSQKGSWWNHWSQWLKAQGGEQVPAPKELGSKDHAVVEPAPGRYVAKRIE</sequence>
<dbReference type="InterPro" id="IPR010963">
    <property type="entry name" value="PHA_synth_I"/>
</dbReference>